<protein>
    <submittedName>
        <fullName evidence="4">Chemotaxis protein CheY</fullName>
    </submittedName>
</protein>
<evidence type="ECO:0000313" key="5">
    <source>
        <dbReference type="Proteomes" id="UP000028411"/>
    </source>
</evidence>
<evidence type="ECO:0000256" key="2">
    <source>
        <dbReference type="PROSITE-ProRule" id="PRU00169"/>
    </source>
</evidence>
<sequence>MANRATSGTCSVLVVEDEYFLASDLSALLAEEGFTVIGPHGSLFGALKAIGGKAPDIALLDVNLHGEMCYPLMDELIARSVPIVIATGYDGQALPDRFDACVRVAKPYRRDEMLGAIDTALAGASCRP</sequence>
<comment type="caution">
    <text evidence="4">The sequence shown here is derived from an EMBL/GenBank/DDBJ whole genome shotgun (WGS) entry which is preliminary data.</text>
</comment>
<organism evidence="4 5">
    <name type="scientific">Sphingobium chlorophenolicum</name>
    <dbReference type="NCBI Taxonomy" id="46429"/>
    <lineage>
        <taxon>Bacteria</taxon>
        <taxon>Pseudomonadati</taxon>
        <taxon>Pseudomonadota</taxon>
        <taxon>Alphaproteobacteria</taxon>
        <taxon>Sphingomonadales</taxon>
        <taxon>Sphingomonadaceae</taxon>
        <taxon>Sphingobium</taxon>
    </lineage>
</organism>
<dbReference type="InterPro" id="IPR011006">
    <property type="entry name" value="CheY-like_superfamily"/>
</dbReference>
<dbReference type="PATRIC" id="fig|46429.4.peg.2293"/>
<dbReference type="PROSITE" id="PS50110">
    <property type="entry name" value="RESPONSE_REGULATORY"/>
    <property type="match status" value="1"/>
</dbReference>
<gene>
    <name evidence="4" type="ORF">BV95_02316</name>
</gene>
<name>A0A081RE29_SPHCR</name>
<feature type="modified residue" description="4-aspartylphosphate" evidence="2">
    <location>
        <position position="61"/>
    </location>
</feature>
<dbReference type="RefSeq" id="WP_037451593.1">
    <property type="nucleotide sequence ID" value="NZ_JFHR01000023.1"/>
</dbReference>
<dbReference type="Gene3D" id="3.40.50.2300">
    <property type="match status" value="1"/>
</dbReference>
<dbReference type="PANTHER" id="PTHR44591">
    <property type="entry name" value="STRESS RESPONSE REGULATOR PROTEIN 1"/>
    <property type="match status" value="1"/>
</dbReference>
<dbReference type="InterPro" id="IPR050595">
    <property type="entry name" value="Bact_response_regulator"/>
</dbReference>
<accession>A0A081RE29</accession>
<evidence type="ECO:0000256" key="1">
    <source>
        <dbReference type="ARBA" id="ARBA00022553"/>
    </source>
</evidence>
<dbReference type="GO" id="GO:0000160">
    <property type="term" value="P:phosphorelay signal transduction system"/>
    <property type="evidence" value="ECO:0007669"/>
    <property type="project" value="InterPro"/>
</dbReference>
<dbReference type="OrthoDB" id="582170at2"/>
<feature type="domain" description="Response regulatory" evidence="3">
    <location>
        <begin position="11"/>
        <end position="121"/>
    </location>
</feature>
<proteinExistence type="predicted"/>
<dbReference type="PANTHER" id="PTHR44591:SF24">
    <property type="entry name" value="PROTEIN-GLUTAMATE METHYLESTERASE_PROTEIN-GLUTAMINE GLUTAMINASE 1"/>
    <property type="match status" value="1"/>
</dbReference>
<dbReference type="Proteomes" id="UP000028411">
    <property type="component" value="Unassembled WGS sequence"/>
</dbReference>
<evidence type="ECO:0000313" key="4">
    <source>
        <dbReference type="EMBL" id="KEQ53452.1"/>
    </source>
</evidence>
<dbReference type="InterPro" id="IPR001789">
    <property type="entry name" value="Sig_transdc_resp-reg_receiver"/>
</dbReference>
<reference evidence="4 5" key="1">
    <citation type="submission" date="2014-02" db="EMBL/GenBank/DDBJ databases">
        <title>Whole genome sequence of Sphingobium chlorophenolicum NBRC 16172.</title>
        <authorList>
            <person name="Gan H.M."/>
            <person name="Gan H.Y."/>
            <person name="Chew T.H."/>
            <person name="Savka M.A."/>
        </authorList>
    </citation>
    <scope>NUCLEOTIDE SEQUENCE [LARGE SCALE GENOMIC DNA]</scope>
    <source>
        <strain evidence="4 5">NBRC 16172</strain>
    </source>
</reference>
<dbReference type="SMART" id="SM00448">
    <property type="entry name" value="REC"/>
    <property type="match status" value="1"/>
</dbReference>
<dbReference type="Pfam" id="PF00072">
    <property type="entry name" value="Response_reg"/>
    <property type="match status" value="1"/>
</dbReference>
<dbReference type="SUPFAM" id="SSF52172">
    <property type="entry name" value="CheY-like"/>
    <property type="match status" value="1"/>
</dbReference>
<dbReference type="eggNOG" id="COG0784">
    <property type="taxonomic scope" value="Bacteria"/>
</dbReference>
<dbReference type="EMBL" id="JFHR01000023">
    <property type="protein sequence ID" value="KEQ53452.1"/>
    <property type="molecule type" value="Genomic_DNA"/>
</dbReference>
<keyword evidence="1 2" id="KW-0597">Phosphoprotein</keyword>
<dbReference type="AlphaFoldDB" id="A0A081RE29"/>
<evidence type="ECO:0000259" key="3">
    <source>
        <dbReference type="PROSITE" id="PS50110"/>
    </source>
</evidence>